<evidence type="ECO:0000313" key="2">
    <source>
        <dbReference type="EMBL" id="HFC46994.1"/>
    </source>
</evidence>
<keyword evidence="1" id="KW-1133">Transmembrane helix</keyword>
<feature type="transmembrane region" description="Helical" evidence="1">
    <location>
        <begin position="166"/>
        <end position="188"/>
    </location>
</feature>
<keyword evidence="1" id="KW-0472">Membrane</keyword>
<dbReference type="AlphaFoldDB" id="A0A7V2WST8"/>
<sequence length="197" mass="22237">MERFKEIKIYSNKISQSGLEGMLFTSDGELIEIREFGPRDEKGIPEGYTLLFDLTRQRPFYDVVSVNPETDPFGSMEESIRLAHQNIDTFVETIETTWCGVHERYLVFKQKAPGGSGHFNSGRGFLSLLLMLGVSLCLLHYFSEKQSGKNVAYASQIRRAIISPDIMILTILSLYFGAGVVENAIGLVSRKEKKKED</sequence>
<gene>
    <name evidence="2" type="ORF">ENJ63_03845</name>
</gene>
<accession>A0A7V2WST8</accession>
<proteinExistence type="predicted"/>
<reference evidence="2" key="1">
    <citation type="journal article" date="2020" name="mSystems">
        <title>Genome- and Community-Level Interaction Insights into Carbon Utilization and Element Cycling Functions of Hydrothermarchaeota in Hydrothermal Sediment.</title>
        <authorList>
            <person name="Zhou Z."/>
            <person name="Liu Y."/>
            <person name="Xu W."/>
            <person name="Pan J."/>
            <person name="Luo Z.H."/>
            <person name="Li M."/>
        </authorList>
    </citation>
    <scope>NUCLEOTIDE SEQUENCE [LARGE SCALE GENOMIC DNA]</scope>
    <source>
        <strain evidence="2">HyVt-503</strain>
    </source>
</reference>
<comment type="caution">
    <text evidence="2">The sequence shown here is derived from an EMBL/GenBank/DDBJ whole genome shotgun (WGS) entry which is preliminary data.</text>
</comment>
<protein>
    <submittedName>
        <fullName evidence="2">Uncharacterized protein</fullName>
    </submittedName>
</protein>
<feature type="transmembrane region" description="Helical" evidence="1">
    <location>
        <begin position="125"/>
        <end position="143"/>
    </location>
</feature>
<keyword evidence="1" id="KW-0812">Transmembrane</keyword>
<evidence type="ECO:0000256" key="1">
    <source>
        <dbReference type="SAM" id="Phobius"/>
    </source>
</evidence>
<dbReference type="Proteomes" id="UP000885797">
    <property type="component" value="Unassembled WGS sequence"/>
</dbReference>
<name>A0A7V2WST8_9BACT</name>
<dbReference type="EMBL" id="DRND01000303">
    <property type="protein sequence ID" value="HFC46994.1"/>
    <property type="molecule type" value="Genomic_DNA"/>
</dbReference>
<organism evidence="2">
    <name type="scientific">Dissulfuribacter thermophilus</name>
    <dbReference type="NCBI Taxonomy" id="1156395"/>
    <lineage>
        <taxon>Bacteria</taxon>
        <taxon>Pseudomonadati</taxon>
        <taxon>Thermodesulfobacteriota</taxon>
        <taxon>Dissulfuribacteria</taxon>
        <taxon>Dissulfuribacterales</taxon>
        <taxon>Dissulfuribacteraceae</taxon>
        <taxon>Dissulfuribacter</taxon>
    </lineage>
</organism>